<dbReference type="Gene3D" id="1.20.1070.10">
    <property type="entry name" value="Rhodopsin 7-helix transmembrane proteins"/>
    <property type="match status" value="1"/>
</dbReference>
<dbReference type="PRINTS" id="PR00237">
    <property type="entry name" value="GPCRRHODOPSN"/>
</dbReference>
<dbReference type="AlphaFoldDB" id="A0AAN9GBH4"/>
<dbReference type="GO" id="GO:0004930">
    <property type="term" value="F:G protein-coupled receptor activity"/>
    <property type="evidence" value="ECO:0007669"/>
    <property type="project" value="UniProtKB-KW"/>
</dbReference>
<keyword evidence="3 9" id="KW-0812">Transmembrane</keyword>
<evidence type="ECO:0000256" key="8">
    <source>
        <dbReference type="ARBA" id="ARBA00023224"/>
    </source>
</evidence>
<keyword evidence="2" id="KW-1003">Cell membrane</keyword>
<evidence type="ECO:0000313" key="11">
    <source>
        <dbReference type="EMBL" id="KAK7101494.1"/>
    </source>
</evidence>
<gene>
    <name evidence="11" type="ORF">V1264_019869</name>
</gene>
<evidence type="ECO:0000313" key="12">
    <source>
        <dbReference type="Proteomes" id="UP001374579"/>
    </source>
</evidence>
<keyword evidence="6 9" id="KW-0472">Membrane</keyword>
<evidence type="ECO:0000259" key="10">
    <source>
        <dbReference type="PROSITE" id="PS50262"/>
    </source>
</evidence>
<evidence type="ECO:0000256" key="3">
    <source>
        <dbReference type="ARBA" id="ARBA00022692"/>
    </source>
</evidence>
<dbReference type="EMBL" id="JBAMIC010000010">
    <property type="protein sequence ID" value="KAK7101494.1"/>
    <property type="molecule type" value="Genomic_DNA"/>
</dbReference>
<dbReference type="PANTHER" id="PTHR24228">
    <property type="entry name" value="B2 BRADYKININ RECEPTOR/ANGIOTENSIN II RECEPTOR"/>
    <property type="match status" value="1"/>
</dbReference>
<comment type="subcellular location">
    <subcellularLocation>
        <location evidence="1">Cell membrane</location>
        <topology evidence="1">Multi-pass membrane protein</topology>
    </subcellularLocation>
</comment>
<name>A0AAN9GBH4_9CAEN</name>
<evidence type="ECO:0000256" key="1">
    <source>
        <dbReference type="ARBA" id="ARBA00004651"/>
    </source>
</evidence>
<organism evidence="11 12">
    <name type="scientific">Littorina saxatilis</name>
    <dbReference type="NCBI Taxonomy" id="31220"/>
    <lineage>
        <taxon>Eukaryota</taxon>
        <taxon>Metazoa</taxon>
        <taxon>Spiralia</taxon>
        <taxon>Lophotrochozoa</taxon>
        <taxon>Mollusca</taxon>
        <taxon>Gastropoda</taxon>
        <taxon>Caenogastropoda</taxon>
        <taxon>Littorinimorpha</taxon>
        <taxon>Littorinoidea</taxon>
        <taxon>Littorinidae</taxon>
        <taxon>Littorina</taxon>
    </lineage>
</organism>
<evidence type="ECO:0000256" key="5">
    <source>
        <dbReference type="ARBA" id="ARBA00023040"/>
    </source>
</evidence>
<evidence type="ECO:0000256" key="4">
    <source>
        <dbReference type="ARBA" id="ARBA00022989"/>
    </source>
</evidence>
<proteinExistence type="predicted"/>
<keyword evidence="8" id="KW-0807">Transducer</keyword>
<keyword evidence="12" id="KW-1185">Reference proteome</keyword>
<feature type="transmembrane region" description="Helical" evidence="9">
    <location>
        <begin position="201"/>
        <end position="222"/>
    </location>
</feature>
<dbReference type="Proteomes" id="UP001374579">
    <property type="component" value="Unassembled WGS sequence"/>
</dbReference>
<feature type="transmembrane region" description="Helical" evidence="9">
    <location>
        <begin position="278"/>
        <end position="301"/>
    </location>
</feature>
<sequence length="336" mass="37655">MEYKHYDSANQTSINSSDDDCRGLHCYPDSVFTAVEAVTVILALFGFLGNALTVIAILTSSLRSNINSILIGNLSFAIVLYCSLVLPLQAVAYHHRDWVLSASVCVVVAAIRIWLIGVNMSLLSAIAFYRFVHVVYPAAYPRWSEGKAFFVAIIFCWTFALIFSVAPMLGWGSYRFESLILQCTFNSDHADKTHQVTVVTIGYVIPCVFISVCYARIGCVVYKSRQRALRGSVYGRKKSQRGSLRLTAMMLLIFVGFFVGTTPYFITNIADPRRTRPLVHIWVPCAAWLLYCLNPVIYTVMDSNFLQAYKQLVCCLLCKEGDTTRHGSLRKSPSVR</sequence>
<evidence type="ECO:0000256" key="2">
    <source>
        <dbReference type="ARBA" id="ARBA00022475"/>
    </source>
</evidence>
<feature type="transmembrane region" description="Helical" evidence="9">
    <location>
        <begin position="243"/>
        <end position="266"/>
    </location>
</feature>
<dbReference type="PANTHER" id="PTHR24228:SF74">
    <property type="entry name" value="G-PROTEIN COUPLED RECEPTORS FAMILY 1 PROFILE DOMAIN-CONTAINING PROTEIN"/>
    <property type="match status" value="1"/>
</dbReference>
<comment type="caution">
    <text evidence="11">The sequence shown here is derived from an EMBL/GenBank/DDBJ whole genome shotgun (WGS) entry which is preliminary data.</text>
</comment>
<dbReference type="Pfam" id="PF00001">
    <property type="entry name" value="7tm_1"/>
    <property type="match status" value="1"/>
</dbReference>
<dbReference type="InterPro" id="IPR017452">
    <property type="entry name" value="GPCR_Rhodpsn_7TM"/>
</dbReference>
<feature type="transmembrane region" description="Helical" evidence="9">
    <location>
        <begin position="70"/>
        <end position="92"/>
    </location>
</feature>
<feature type="transmembrane region" description="Helical" evidence="9">
    <location>
        <begin position="98"/>
        <end position="129"/>
    </location>
</feature>
<evidence type="ECO:0000256" key="6">
    <source>
        <dbReference type="ARBA" id="ARBA00023136"/>
    </source>
</evidence>
<evidence type="ECO:0000256" key="7">
    <source>
        <dbReference type="ARBA" id="ARBA00023170"/>
    </source>
</evidence>
<keyword evidence="4 9" id="KW-1133">Transmembrane helix</keyword>
<accession>A0AAN9GBH4</accession>
<dbReference type="SUPFAM" id="SSF81321">
    <property type="entry name" value="Family A G protein-coupled receptor-like"/>
    <property type="match status" value="1"/>
</dbReference>
<feature type="transmembrane region" description="Helical" evidence="9">
    <location>
        <begin position="37"/>
        <end position="58"/>
    </location>
</feature>
<feature type="domain" description="G-protein coupled receptors family 1 profile" evidence="10">
    <location>
        <begin position="49"/>
        <end position="298"/>
    </location>
</feature>
<reference evidence="11 12" key="1">
    <citation type="submission" date="2024-02" db="EMBL/GenBank/DDBJ databases">
        <title>Chromosome-scale genome assembly of the rough periwinkle Littorina saxatilis.</title>
        <authorList>
            <person name="De Jode A."/>
            <person name="Faria R."/>
            <person name="Formenti G."/>
            <person name="Sims Y."/>
            <person name="Smith T.P."/>
            <person name="Tracey A."/>
            <person name="Wood J.M.D."/>
            <person name="Zagrodzka Z.B."/>
            <person name="Johannesson K."/>
            <person name="Butlin R.K."/>
            <person name="Leder E.H."/>
        </authorList>
    </citation>
    <scope>NUCLEOTIDE SEQUENCE [LARGE SCALE GENOMIC DNA]</scope>
    <source>
        <strain evidence="11">Snail1</strain>
        <tissue evidence="11">Muscle</tissue>
    </source>
</reference>
<keyword evidence="7" id="KW-0675">Receptor</keyword>
<feature type="transmembrane region" description="Helical" evidence="9">
    <location>
        <begin position="149"/>
        <end position="169"/>
    </location>
</feature>
<evidence type="ECO:0000256" key="9">
    <source>
        <dbReference type="SAM" id="Phobius"/>
    </source>
</evidence>
<keyword evidence="5" id="KW-0297">G-protein coupled receptor</keyword>
<dbReference type="InterPro" id="IPR000276">
    <property type="entry name" value="GPCR_Rhodpsn"/>
</dbReference>
<dbReference type="GO" id="GO:0005886">
    <property type="term" value="C:plasma membrane"/>
    <property type="evidence" value="ECO:0007669"/>
    <property type="project" value="UniProtKB-SubCell"/>
</dbReference>
<protein>
    <recommendedName>
        <fullName evidence="10">G-protein coupled receptors family 1 profile domain-containing protein</fullName>
    </recommendedName>
</protein>
<dbReference type="PROSITE" id="PS50262">
    <property type="entry name" value="G_PROTEIN_RECEP_F1_2"/>
    <property type="match status" value="1"/>
</dbReference>